<dbReference type="GO" id="GO:0004672">
    <property type="term" value="F:protein kinase activity"/>
    <property type="evidence" value="ECO:0007669"/>
    <property type="project" value="InterPro"/>
</dbReference>
<evidence type="ECO:0000256" key="1">
    <source>
        <dbReference type="ARBA" id="ARBA00022729"/>
    </source>
</evidence>
<evidence type="ECO:0000259" key="2">
    <source>
        <dbReference type="PROSITE" id="PS50011"/>
    </source>
</evidence>
<dbReference type="Gramene" id="EOY24232">
    <property type="protein sequence ID" value="EOY24232"/>
    <property type="gene ID" value="TCM_015897"/>
</dbReference>
<dbReference type="InterPro" id="IPR051343">
    <property type="entry name" value="G-type_lectin_kinases/EP1-like"/>
</dbReference>
<dbReference type="AlphaFoldDB" id="A0A061G4Z2"/>
<dbReference type="SUPFAM" id="SSF56112">
    <property type="entry name" value="Protein kinase-like (PK-like)"/>
    <property type="match status" value="1"/>
</dbReference>
<dbReference type="HOGENOM" id="CLU_1672421_0_0_1"/>
<keyword evidence="4" id="KW-1185">Reference proteome</keyword>
<dbReference type="InterPro" id="IPR000719">
    <property type="entry name" value="Prot_kinase_dom"/>
</dbReference>
<dbReference type="PANTHER" id="PTHR47976">
    <property type="entry name" value="G-TYPE LECTIN S-RECEPTOR-LIKE SERINE/THREONINE-PROTEIN KINASE SD2-5"/>
    <property type="match status" value="1"/>
</dbReference>
<evidence type="ECO:0000313" key="3">
    <source>
        <dbReference type="EMBL" id="EOY24232.1"/>
    </source>
</evidence>
<protein>
    <recommendedName>
        <fullName evidence="2">Protein kinase domain-containing protein</fullName>
    </recommendedName>
</protein>
<name>A0A061G4Z2_THECC</name>
<dbReference type="PANTHER" id="PTHR47976:SF78">
    <property type="entry name" value="RECEPTOR-LIKE SERINE_THREONINE-PROTEIN KINASE"/>
    <property type="match status" value="1"/>
</dbReference>
<keyword evidence="1" id="KW-0732">Signal</keyword>
<dbReference type="EMBL" id="CM001881">
    <property type="protein sequence ID" value="EOY24232.1"/>
    <property type="molecule type" value="Genomic_DNA"/>
</dbReference>
<accession>A0A061G4Z2</accession>
<reference evidence="3 4" key="1">
    <citation type="journal article" date="2013" name="Genome Biol.">
        <title>The genome sequence of the most widely cultivated cacao type and its use to identify candidate genes regulating pod color.</title>
        <authorList>
            <person name="Motamayor J.C."/>
            <person name="Mockaitis K."/>
            <person name="Schmutz J."/>
            <person name="Haiminen N."/>
            <person name="Iii D.L."/>
            <person name="Cornejo O."/>
            <person name="Findley S.D."/>
            <person name="Zheng P."/>
            <person name="Utro F."/>
            <person name="Royaert S."/>
            <person name="Saski C."/>
            <person name="Jenkins J."/>
            <person name="Podicheti R."/>
            <person name="Zhao M."/>
            <person name="Scheffler B.E."/>
            <person name="Stack J.C."/>
            <person name="Feltus F.A."/>
            <person name="Mustiga G.M."/>
            <person name="Amores F."/>
            <person name="Phillips W."/>
            <person name="Marelli J.P."/>
            <person name="May G.D."/>
            <person name="Shapiro H."/>
            <person name="Ma J."/>
            <person name="Bustamante C.D."/>
            <person name="Schnell R.J."/>
            <person name="Main D."/>
            <person name="Gilbert D."/>
            <person name="Parida L."/>
            <person name="Kuhn D.N."/>
        </authorList>
    </citation>
    <scope>NUCLEOTIDE SEQUENCE [LARGE SCALE GENOMIC DNA]</scope>
    <source>
        <strain evidence="4">cv. Matina 1-6</strain>
    </source>
</reference>
<dbReference type="Proteomes" id="UP000026915">
    <property type="component" value="Chromosome 3"/>
</dbReference>
<evidence type="ECO:0000313" key="4">
    <source>
        <dbReference type="Proteomes" id="UP000026915"/>
    </source>
</evidence>
<dbReference type="Gene3D" id="1.10.510.10">
    <property type="entry name" value="Transferase(Phosphotransferase) domain 1"/>
    <property type="match status" value="1"/>
</dbReference>
<gene>
    <name evidence="3" type="ORF">TCM_015897</name>
</gene>
<proteinExistence type="predicted"/>
<feature type="domain" description="Protein kinase" evidence="2">
    <location>
        <begin position="1"/>
        <end position="158"/>
    </location>
</feature>
<dbReference type="InParanoid" id="A0A061G4Z2"/>
<dbReference type="Pfam" id="PF00069">
    <property type="entry name" value="Pkinase"/>
    <property type="match status" value="1"/>
</dbReference>
<dbReference type="PROSITE" id="PS50011">
    <property type="entry name" value="PROTEIN_KINASE_DOM"/>
    <property type="match status" value="1"/>
</dbReference>
<dbReference type="InterPro" id="IPR011009">
    <property type="entry name" value="Kinase-like_dom_sf"/>
</dbReference>
<sequence length="158" mass="18403">MDEEETPVSEGYLSKYGRKLIQVIGRRKGGRSAHKELEEAMYQLKEEHGWDSFGIVYNWASWLKKGKWNFELNDLPIIHCDVKPRNRLLDEYFTVRISQSGIRTMISGTRGYVAPEWFKNVPITAKVDVYSFGVRVDVEARDDEATTADKDRRCKWVP</sequence>
<dbReference type="GO" id="GO:0005524">
    <property type="term" value="F:ATP binding"/>
    <property type="evidence" value="ECO:0007669"/>
    <property type="project" value="InterPro"/>
</dbReference>
<organism evidence="3 4">
    <name type="scientific">Theobroma cacao</name>
    <name type="common">Cacao</name>
    <name type="synonym">Cocoa</name>
    <dbReference type="NCBI Taxonomy" id="3641"/>
    <lineage>
        <taxon>Eukaryota</taxon>
        <taxon>Viridiplantae</taxon>
        <taxon>Streptophyta</taxon>
        <taxon>Embryophyta</taxon>
        <taxon>Tracheophyta</taxon>
        <taxon>Spermatophyta</taxon>
        <taxon>Magnoliopsida</taxon>
        <taxon>eudicotyledons</taxon>
        <taxon>Gunneridae</taxon>
        <taxon>Pentapetalae</taxon>
        <taxon>rosids</taxon>
        <taxon>malvids</taxon>
        <taxon>Malvales</taxon>
        <taxon>Malvaceae</taxon>
        <taxon>Byttnerioideae</taxon>
        <taxon>Theobroma</taxon>
    </lineage>
</organism>